<keyword evidence="7" id="KW-1185">Reference proteome</keyword>
<feature type="chain" id="PRO_5024284200" evidence="5">
    <location>
        <begin position="25"/>
        <end position="373"/>
    </location>
</feature>
<dbReference type="OMA" id="FFREEGM"/>
<dbReference type="CDD" id="cd01837">
    <property type="entry name" value="SGNH_plant_lipase_like"/>
    <property type="match status" value="1"/>
</dbReference>
<sequence length="373" mass="40678">MASILLSPPTLVLIALLLLSIADTGNDVISVHGKHCHQANPPYGETYFHHPTGRYCDGRIIVDFIAEALGMPFLPPFLGGSGNSTGPGFELGVNFAVGGATALDVEFFREEGMRVTWTNYSLGVQMEWFKQLLPSLCSSPPSDCSNILNKSLFLVGEIGGNDCNYMFSQGMSPNKIRTFVPKIIHSIGATINELIELGAMSLIVPGNFPIGCSPWYLTMFESSSSSEDYDPRTGCINWLNEFAEYHNSKLQEELDRIRRLHPHATIIYADYYNGIMSIFRSPNPFGFGAAPLAACCGSGGRYNFNAFALCGTSEGGKVCRDPSRFVSWDGIHFTEAAYRAIASGMLNGSLTVPAMNEICPSLGLRTTRSYQTL</sequence>
<keyword evidence="2 5" id="KW-0732">Signal</keyword>
<accession>A0A5P1ET05</accession>
<dbReference type="SUPFAM" id="SSF52266">
    <property type="entry name" value="SGNH hydrolase"/>
    <property type="match status" value="1"/>
</dbReference>
<name>A0A5P1ET05_ASPOF</name>
<dbReference type="InterPro" id="IPR001087">
    <property type="entry name" value="GDSL"/>
</dbReference>
<dbReference type="Gene3D" id="3.40.50.1110">
    <property type="entry name" value="SGNH hydrolase"/>
    <property type="match status" value="1"/>
</dbReference>
<dbReference type="EMBL" id="CM007385">
    <property type="protein sequence ID" value="ONK69175.1"/>
    <property type="molecule type" value="Genomic_DNA"/>
</dbReference>
<dbReference type="OrthoDB" id="1600564at2759"/>
<dbReference type="GO" id="GO:0016788">
    <property type="term" value="F:hydrolase activity, acting on ester bonds"/>
    <property type="evidence" value="ECO:0007669"/>
    <property type="project" value="InterPro"/>
</dbReference>
<comment type="similarity">
    <text evidence="1">Belongs to the 'GDSL' lipolytic enzyme family.</text>
</comment>
<evidence type="ECO:0000256" key="3">
    <source>
        <dbReference type="ARBA" id="ARBA00022801"/>
    </source>
</evidence>
<keyword evidence="3" id="KW-0378">Hydrolase</keyword>
<feature type="signal peptide" evidence="5">
    <location>
        <begin position="1"/>
        <end position="24"/>
    </location>
</feature>
<keyword evidence="4" id="KW-0325">Glycoprotein</keyword>
<dbReference type="AlphaFoldDB" id="A0A5P1ET05"/>
<protein>
    <submittedName>
        <fullName evidence="6">Uncharacterized protein</fullName>
    </submittedName>
</protein>
<evidence type="ECO:0000313" key="7">
    <source>
        <dbReference type="Proteomes" id="UP000243459"/>
    </source>
</evidence>
<dbReference type="InterPro" id="IPR036514">
    <property type="entry name" value="SGNH_hydro_sf"/>
</dbReference>
<evidence type="ECO:0000256" key="4">
    <source>
        <dbReference type="ARBA" id="ARBA00023180"/>
    </source>
</evidence>
<dbReference type="InterPro" id="IPR035669">
    <property type="entry name" value="SGNH_plant_lipase-like"/>
</dbReference>
<evidence type="ECO:0000256" key="1">
    <source>
        <dbReference type="ARBA" id="ARBA00008668"/>
    </source>
</evidence>
<evidence type="ECO:0000313" key="6">
    <source>
        <dbReference type="EMBL" id="ONK69175.1"/>
    </source>
</evidence>
<organism evidence="6 7">
    <name type="scientific">Asparagus officinalis</name>
    <name type="common">Garden asparagus</name>
    <dbReference type="NCBI Taxonomy" id="4686"/>
    <lineage>
        <taxon>Eukaryota</taxon>
        <taxon>Viridiplantae</taxon>
        <taxon>Streptophyta</taxon>
        <taxon>Embryophyta</taxon>
        <taxon>Tracheophyta</taxon>
        <taxon>Spermatophyta</taxon>
        <taxon>Magnoliopsida</taxon>
        <taxon>Liliopsida</taxon>
        <taxon>Asparagales</taxon>
        <taxon>Asparagaceae</taxon>
        <taxon>Asparagoideae</taxon>
        <taxon>Asparagus</taxon>
    </lineage>
</organism>
<dbReference type="PANTHER" id="PTHR22835:SF663">
    <property type="entry name" value="LIPASE-LIKE"/>
    <property type="match status" value="1"/>
</dbReference>
<dbReference type="PANTHER" id="PTHR22835">
    <property type="entry name" value="ZINC FINGER FYVE DOMAIN CONTAINING PROTEIN"/>
    <property type="match status" value="1"/>
</dbReference>
<proteinExistence type="inferred from homology"/>
<dbReference type="Proteomes" id="UP000243459">
    <property type="component" value="Chromosome 5"/>
</dbReference>
<evidence type="ECO:0000256" key="2">
    <source>
        <dbReference type="ARBA" id="ARBA00022729"/>
    </source>
</evidence>
<dbReference type="Pfam" id="PF00657">
    <property type="entry name" value="Lipase_GDSL"/>
    <property type="match status" value="1"/>
</dbReference>
<gene>
    <name evidence="6" type="ORF">A4U43_C05F20120</name>
</gene>
<evidence type="ECO:0000256" key="5">
    <source>
        <dbReference type="SAM" id="SignalP"/>
    </source>
</evidence>
<reference evidence="7" key="1">
    <citation type="journal article" date="2017" name="Nat. Commun.">
        <title>The asparagus genome sheds light on the origin and evolution of a young Y chromosome.</title>
        <authorList>
            <person name="Harkess A."/>
            <person name="Zhou J."/>
            <person name="Xu C."/>
            <person name="Bowers J.E."/>
            <person name="Van der Hulst R."/>
            <person name="Ayyampalayam S."/>
            <person name="Mercati F."/>
            <person name="Riccardi P."/>
            <person name="McKain M.R."/>
            <person name="Kakrana A."/>
            <person name="Tang H."/>
            <person name="Ray J."/>
            <person name="Groenendijk J."/>
            <person name="Arikit S."/>
            <person name="Mathioni S.M."/>
            <person name="Nakano M."/>
            <person name="Shan H."/>
            <person name="Telgmann-Rauber A."/>
            <person name="Kanno A."/>
            <person name="Yue Z."/>
            <person name="Chen H."/>
            <person name="Li W."/>
            <person name="Chen Y."/>
            <person name="Xu X."/>
            <person name="Zhang Y."/>
            <person name="Luo S."/>
            <person name="Chen H."/>
            <person name="Gao J."/>
            <person name="Mao Z."/>
            <person name="Pires J.C."/>
            <person name="Luo M."/>
            <person name="Kudrna D."/>
            <person name="Wing R.A."/>
            <person name="Meyers B.C."/>
            <person name="Yi K."/>
            <person name="Kong H."/>
            <person name="Lavrijsen P."/>
            <person name="Sunseri F."/>
            <person name="Falavigna A."/>
            <person name="Ye Y."/>
            <person name="Leebens-Mack J.H."/>
            <person name="Chen G."/>
        </authorList>
    </citation>
    <scope>NUCLEOTIDE SEQUENCE [LARGE SCALE GENOMIC DNA]</scope>
    <source>
        <strain evidence="7">cv. DH0086</strain>
    </source>
</reference>
<dbReference type="Gramene" id="ONK69175">
    <property type="protein sequence ID" value="ONK69175"/>
    <property type="gene ID" value="A4U43_C05F20120"/>
</dbReference>